<dbReference type="PANTHER" id="PTHR21490:SF0">
    <property type="entry name" value="ENKURIN"/>
    <property type="match status" value="1"/>
</dbReference>
<gene>
    <name evidence="9" type="ORF">B7P43_G02695</name>
</gene>
<dbReference type="GO" id="GO:0005879">
    <property type="term" value="C:axonemal microtubule"/>
    <property type="evidence" value="ECO:0007669"/>
    <property type="project" value="TreeGrafter"/>
</dbReference>
<accession>A0A2J7QDR7</accession>
<keyword evidence="3" id="KW-0963">Cytoplasm</keyword>
<reference evidence="9 10" key="1">
    <citation type="submission" date="2017-12" db="EMBL/GenBank/DDBJ databases">
        <title>Hemimetabolous genomes reveal molecular basis of termite eusociality.</title>
        <authorList>
            <person name="Harrison M.C."/>
            <person name="Jongepier E."/>
            <person name="Robertson H.M."/>
            <person name="Arning N."/>
            <person name="Bitard-Feildel T."/>
            <person name="Chao H."/>
            <person name="Childers C.P."/>
            <person name="Dinh H."/>
            <person name="Doddapaneni H."/>
            <person name="Dugan S."/>
            <person name="Gowin J."/>
            <person name="Greiner C."/>
            <person name="Han Y."/>
            <person name="Hu H."/>
            <person name="Hughes D.S.T."/>
            <person name="Huylmans A.-K."/>
            <person name="Kemena C."/>
            <person name="Kremer L.P.M."/>
            <person name="Lee S.L."/>
            <person name="Lopez-Ezquerra A."/>
            <person name="Mallet L."/>
            <person name="Monroy-Kuhn J.M."/>
            <person name="Moser A."/>
            <person name="Murali S.C."/>
            <person name="Muzny D.M."/>
            <person name="Otani S."/>
            <person name="Piulachs M.-D."/>
            <person name="Poelchau M."/>
            <person name="Qu J."/>
            <person name="Schaub F."/>
            <person name="Wada-Katsumata A."/>
            <person name="Worley K.C."/>
            <person name="Xie Q."/>
            <person name="Ylla G."/>
            <person name="Poulsen M."/>
            <person name="Gibbs R.A."/>
            <person name="Schal C."/>
            <person name="Richards S."/>
            <person name="Belles X."/>
            <person name="Korb J."/>
            <person name="Bornberg-Bauer E."/>
        </authorList>
    </citation>
    <scope>NUCLEOTIDE SEQUENCE [LARGE SCALE GENOMIC DNA]</scope>
    <source>
        <tissue evidence="9">Whole body</tissue>
    </source>
</reference>
<dbReference type="OrthoDB" id="2123594at2759"/>
<dbReference type="Pfam" id="PF13864">
    <property type="entry name" value="Enkurin"/>
    <property type="match status" value="1"/>
</dbReference>
<dbReference type="EMBL" id="NEVH01015815">
    <property type="protein sequence ID" value="PNF26726.1"/>
    <property type="molecule type" value="Genomic_DNA"/>
</dbReference>
<evidence type="ECO:0000256" key="7">
    <source>
        <dbReference type="SAM" id="MobiDB-lite"/>
    </source>
</evidence>
<evidence type="ECO:0000256" key="6">
    <source>
        <dbReference type="SAM" id="Coils"/>
    </source>
</evidence>
<feature type="domain" description="Enkurin" evidence="8">
    <location>
        <begin position="204"/>
        <end position="295"/>
    </location>
</feature>
<evidence type="ECO:0000256" key="1">
    <source>
        <dbReference type="ARBA" id="ARBA00004138"/>
    </source>
</evidence>
<dbReference type="InterPro" id="IPR052102">
    <property type="entry name" value="Enkurin_domain-protein"/>
</dbReference>
<name>A0A2J7QDR7_9NEOP</name>
<evidence type="ECO:0000313" key="9">
    <source>
        <dbReference type="EMBL" id="PNF26726.1"/>
    </source>
</evidence>
<dbReference type="InParanoid" id="A0A2J7QDR7"/>
<evidence type="ECO:0000256" key="2">
    <source>
        <dbReference type="ARBA" id="ARBA00004245"/>
    </source>
</evidence>
<dbReference type="FunCoup" id="A0A2J7QDR7">
    <property type="interactions" value="27"/>
</dbReference>
<dbReference type="STRING" id="105785.A0A2J7QDR7"/>
<evidence type="ECO:0000256" key="3">
    <source>
        <dbReference type="ARBA" id="ARBA00022490"/>
    </source>
</evidence>
<dbReference type="GO" id="GO:0005516">
    <property type="term" value="F:calmodulin binding"/>
    <property type="evidence" value="ECO:0007669"/>
    <property type="project" value="TreeGrafter"/>
</dbReference>
<dbReference type="GO" id="GO:0001669">
    <property type="term" value="C:acrosomal vesicle"/>
    <property type="evidence" value="ECO:0007669"/>
    <property type="project" value="TreeGrafter"/>
</dbReference>
<comment type="subcellular location">
    <subcellularLocation>
        <location evidence="1">Cell projection</location>
        <location evidence="1">Cilium</location>
    </subcellularLocation>
    <subcellularLocation>
        <location evidence="2">Cytoplasm</location>
        <location evidence="2">Cytoskeleton</location>
    </subcellularLocation>
</comment>
<dbReference type="AlphaFoldDB" id="A0A2J7QDR7"/>
<feature type="region of interest" description="Disordered" evidence="7">
    <location>
        <begin position="127"/>
        <end position="147"/>
    </location>
</feature>
<evidence type="ECO:0000313" key="10">
    <source>
        <dbReference type="Proteomes" id="UP000235965"/>
    </source>
</evidence>
<keyword evidence="5" id="KW-0966">Cell projection</keyword>
<dbReference type="PANTHER" id="PTHR21490">
    <property type="entry name" value="ENKURIN-RELATED"/>
    <property type="match status" value="1"/>
</dbReference>
<keyword evidence="6" id="KW-0175">Coiled coil</keyword>
<evidence type="ECO:0000259" key="8">
    <source>
        <dbReference type="PROSITE" id="PS51665"/>
    </source>
</evidence>
<feature type="coiled-coil region" evidence="6">
    <location>
        <begin position="263"/>
        <end position="290"/>
    </location>
</feature>
<keyword evidence="4" id="KW-0206">Cytoskeleton</keyword>
<comment type="caution">
    <text evidence="9">The sequence shown here is derived from an EMBL/GenBank/DDBJ whole genome shotgun (WGS) entry which is preliminary data.</text>
</comment>
<dbReference type="InterPro" id="IPR027012">
    <property type="entry name" value="Enkurin_dom"/>
</dbReference>
<keyword evidence="10" id="KW-1185">Reference proteome</keyword>
<proteinExistence type="predicted"/>
<evidence type="ECO:0000256" key="4">
    <source>
        <dbReference type="ARBA" id="ARBA00023212"/>
    </source>
</evidence>
<protein>
    <submittedName>
        <fullName evidence="9">Enkurin</fullName>
    </submittedName>
</protein>
<sequence>MSTVLLTAHDENIYNIIKKEDAKPSPKISAKPPFITKLLEAEGKRNKCCHKTFGFAKVPLNTPSEYLKKNSRILPHCPKIEEPRCLLSQRLPKIPTRIQAAKKQQDKQAEDASQCCSYPVVKEEIKPEAKQDLEQTQGNPKRKGKDRHNYCHQNIVQAVRLVPHQPKHNYVDTKKGDAHALQSSGLEPHYILRKTFGKNPNYLHHCQLRADAPEKEKETEKKQFKVDGRYITERERKALLQGLKHNREELQKAYQLLPILTDTVTKKKNKIKLEEELKQLESSISTLECHPYIYVTDATCSEFGYDPDSNEMWSKQVQIA</sequence>
<evidence type="ECO:0000256" key="5">
    <source>
        <dbReference type="ARBA" id="ARBA00023273"/>
    </source>
</evidence>
<dbReference type="PROSITE" id="PS51665">
    <property type="entry name" value="ENKURIN"/>
    <property type="match status" value="1"/>
</dbReference>
<organism evidence="9 10">
    <name type="scientific">Cryptotermes secundus</name>
    <dbReference type="NCBI Taxonomy" id="105785"/>
    <lineage>
        <taxon>Eukaryota</taxon>
        <taxon>Metazoa</taxon>
        <taxon>Ecdysozoa</taxon>
        <taxon>Arthropoda</taxon>
        <taxon>Hexapoda</taxon>
        <taxon>Insecta</taxon>
        <taxon>Pterygota</taxon>
        <taxon>Neoptera</taxon>
        <taxon>Polyneoptera</taxon>
        <taxon>Dictyoptera</taxon>
        <taxon>Blattodea</taxon>
        <taxon>Blattoidea</taxon>
        <taxon>Termitoidae</taxon>
        <taxon>Kalotermitidae</taxon>
        <taxon>Cryptotermitinae</taxon>
        <taxon>Cryptotermes</taxon>
    </lineage>
</organism>
<dbReference type="Proteomes" id="UP000235965">
    <property type="component" value="Unassembled WGS sequence"/>
</dbReference>